<dbReference type="FunCoup" id="A0A2R6Q848">
    <property type="interactions" value="281"/>
</dbReference>
<evidence type="ECO:0000313" key="5">
    <source>
        <dbReference type="EMBL" id="PSS04082.1"/>
    </source>
</evidence>
<comment type="cofactor">
    <cofactor evidence="2">
        <name>heme</name>
        <dbReference type="ChEBI" id="CHEBI:30413"/>
    </cofactor>
</comment>
<name>A0A2R6Q848_ACTCC</name>
<dbReference type="GO" id="GO:0016705">
    <property type="term" value="F:oxidoreductase activity, acting on paired donors, with incorporation or reduction of molecular oxygen"/>
    <property type="evidence" value="ECO:0007669"/>
    <property type="project" value="InterPro"/>
</dbReference>
<dbReference type="GO" id="GO:0004497">
    <property type="term" value="F:monooxygenase activity"/>
    <property type="evidence" value="ECO:0007669"/>
    <property type="project" value="UniProtKB-KW"/>
</dbReference>
<dbReference type="EMBL" id="NKQK01000018">
    <property type="protein sequence ID" value="PSS04082.1"/>
    <property type="molecule type" value="Genomic_DNA"/>
</dbReference>
<dbReference type="OMA" id="RICVHEM"/>
<dbReference type="PRINTS" id="PR00385">
    <property type="entry name" value="P450"/>
</dbReference>
<evidence type="ECO:0000256" key="2">
    <source>
        <dbReference type="PIRSR" id="PIRSR602401-1"/>
    </source>
</evidence>
<keyword evidence="3" id="KW-0503">Monooxygenase</keyword>
<dbReference type="GO" id="GO:0005506">
    <property type="term" value="F:iron ion binding"/>
    <property type="evidence" value="ECO:0007669"/>
    <property type="project" value="InterPro"/>
</dbReference>
<dbReference type="PANTHER" id="PTHR47951">
    <property type="entry name" value="OS08G0547900 PROTEIN"/>
    <property type="match status" value="1"/>
</dbReference>
<dbReference type="Pfam" id="PF00067">
    <property type="entry name" value="p450"/>
    <property type="match status" value="1"/>
</dbReference>
<comment type="similarity">
    <text evidence="3">Belongs to the cytochrome P450 family.</text>
</comment>
<dbReference type="InParanoid" id="A0A2R6Q848"/>
<comment type="caution">
    <text evidence="5">The sequence shown here is derived from an EMBL/GenBank/DDBJ whole genome shotgun (WGS) entry which is preliminary data.</text>
</comment>
<dbReference type="PRINTS" id="PR00463">
    <property type="entry name" value="EP450I"/>
</dbReference>
<dbReference type="PANTHER" id="PTHR47951:SF3">
    <property type="entry name" value="CYTOCHROME P450, FAMILY 706, SUBFAMILY A, POLYPEPTIDE 4"/>
    <property type="match status" value="1"/>
</dbReference>
<keyword evidence="4" id="KW-0472">Membrane</keyword>
<dbReference type="SUPFAM" id="SSF48264">
    <property type="entry name" value="Cytochrome P450"/>
    <property type="match status" value="1"/>
</dbReference>
<sequence>MLQNLPIFSPHAWSRWFQTTTADAGDDLARVFLTSALVPLAIAWFLYIFFLRPKKVHPPLPPGPLGLPLVGNLPFLDPELHTYFSALAQTHGPILTLRLGNKIGVVITSPAAAREVLKDHDVIFANRDVTVAGREAAYGGSDIVWTPYGPEWRMLRKVCVREMLSNATLDSVYTLRRRELRRTINYIYSRVGSRVNVGEQMFLTVLNVITSMLWGGTVRGKDRGSLGAEFRQVVTEMTELVGKPNLSDFFPGLARFDLQGIREQMKGLAKRFDRIFDVMIDQRLRLDGQGGTTTESKDFLQVLLKLKDDGEAKTPLTMTHLKALLMDMVVGGTDTTSNTVEFAVAEMMNKPEVMRKAQQELETVVGKDNIVEEFHIHKLPYLYAIMKETLRLHPTLPLLVPHCPSETCIVGGYTIPKGARVFVNAWAIHRDPLIWENPLEFDPDRFLNSKWDYSGNDFHYFPFGSGRRICAGTAMAERMFMYALASIVHSFDWKLPEGEKLDVSEKFGIVLKKKIPLVAIPMPRLSDPGLYE</sequence>
<evidence type="ECO:0000256" key="4">
    <source>
        <dbReference type="SAM" id="Phobius"/>
    </source>
</evidence>
<feature type="binding site" description="axial binding residue" evidence="2">
    <location>
        <position position="470"/>
    </location>
    <ligand>
        <name>heme</name>
        <dbReference type="ChEBI" id="CHEBI:30413"/>
    </ligand>
    <ligandPart>
        <name>Fe</name>
        <dbReference type="ChEBI" id="CHEBI:18248"/>
    </ligandPart>
</feature>
<keyword evidence="2 3" id="KW-0408">Iron</keyword>
<evidence type="ECO:0000313" key="6">
    <source>
        <dbReference type="Proteomes" id="UP000241394"/>
    </source>
</evidence>
<dbReference type="InterPro" id="IPR017972">
    <property type="entry name" value="Cyt_P450_CS"/>
</dbReference>
<keyword evidence="2 3" id="KW-0479">Metal-binding</keyword>
<keyword evidence="4" id="KW-1133">Transmembrane helix</keyword>
<dbReference type="Gramene" id="PSS04082">
    <property type="protein sequence ID" value="PSS04082"/>
    <property type="gene ID" value="CEY00_Acc19922"/>
</dbReference>
<dbReference type="InterPro" id="IPR036396">
    <property type="entry name" value="Cyt_P450_sf"/>
</dbReference>
<keyword evidence="6" id="KW-1185">Reference proteome</keyword>
<keyword evidence="4" id="KW-0812">Transmembrane</keyword>
<accession>A0A2R6Q848</accession>
<keyword evidence="1 3" id="KW-0560">Oxidoreductase</keyword>
<gene>
    <name evidence="5" type="ORF">CEY00_Acc19922</name>
</gene>
<proteinExistence type="inferred from homology"/>
<evidence type="ECO:0000256" key="1">
    <source>
        <dbReference type="ARBA" id="ARBA00023002"/>
    </source>
</evidence>
<dbReference type="STRING" id="1590841.A0A2R6Q848"/>
<organism evidence="5 6">
    <name type="scientific">Actinidia chinensis var. chinensis</name>
    <name type="common">Chinese soft-hair kiwi</name>
    <dbReference type="NCBI Taxonomy" id="1590841"/>
    <lineage>
        <taxon>Eukaryota</taxon>
        <taxon>Viridiplantae</taxon>
        <taxon>Streptophyta</taxon>
        <taxon>Embryophyta</taxon>
        <taxon>Tracheophyta</taxon>
        <taxon>Spermatophyta</taxon>
        <taxon>Magnoliopsida</taxon>
        <taxon>eudicotyledons</taxon>
        <taxon>Gunneridae</taxon>
        <taxon>Pentapetalae</taxon>
        <taxon>asterids</taxon>
        <taxon>Ericales</taxon>
        <taxon>Actinidiaceae</taxon>
        <taxon>Actinidia</taxon>
    </lineage>
</organism>
<dbReference type="OrthoDB" id="2789670at2759"/>
<dbReference type="PROSITE" id="PS00086">
    <property type="entry name" value="CYTOCHROME_P450"/>
    <property type="match status" value="1"/>
</dbReference>
<reference evidence="6" key="2">
    <citation type="journal article" date="2018" name="BMC Genomics">
        <title>A manually annotated Actinidia chinensis var. chinensis (kiwifruit) genome highlights the challenges associated with draft genomes and gene prediction in plants.</title>
        <authorList>
            <person name="Pilkington S.M."/>
            <person name="Crowhurst R."/>
            <person name="Hilario E."/>
            <person name="Nardozza S."/>
            <person name="Fraser L."/>
            <person name="Peng Y."/>
            <person name="Gunaseelan K."/>
            <person name="Simpson R."/>
            <person name="Tahir J."/>
            <person name="Deroles S.C."/>
            <person name="Templeton K."/>
            <person name="Luo Z."/>
            <person name="Davy M."/>
            <person name="Cheng C."/>
            <person name="McNeilage M."/>
            <person name="Scaglione D."/>
            <person name="Liu Y."/>
            <person name="Zhang Q."/>
            <person name="Datson P."/>
            <person name="De Silva N."/>
            <person name="Gardiner S.E."/>
            <person name="Bassett H."/>
            <person name="Chagne D."/>
            <person name="McCallum J."/>
            <person name="Dzierzon H."/>
            <person name="Deng C."/>
            <person name="Wang Y.Y."/>
            <person name="Barron L."/>
            <person name="Manako K."/>
            <person name="Bowen J."/>
            <person name="Foster T.M."/>
            <person name="Erridge Z.A."/>
            <person name="Tiffin H."/>
            <person name="Waite C.N."/>
            <person name="Davies K.M."/>
            <person name="Grierson E.P."/>
            <person name="Laing W.A."/>
            <person name="Kirk R."/>
            <person name="Chen X."/>
            <person name="Wood M."/>
            <person name="Montefiori M."/>
            <person name="Brummell D.A."/>
            <person name="Schwinn K.E."/>
            <person name="Catanach A."/>
            <person name="Fullerton C."/>
            <person name="Li D."/>
            <person name="Meiyalaghan S."/>
            <person name="Nieuwenhuizen N."/>
            <person name="Read N."/>
            <person name="Prakash R."/>
            <person name="Hunter D."/>
            <person name="Zhang H."/>
            <person name="McKenzie M."/>
            <person name="Knabel M."/>
            <person name="Harris A."/>
            <person name="Allan A.C."/>
            <person name="Gleave A."/>
            <person name="Chen A."/>
            <person name="Janssen B.J."/>
            <person name="Plunkett B."/>
            <person name="Ampomah-Dwamena C."/>
            <person name="Voogd C."/>
            <person name="Leif D."/>
            <person name="Lafferty D."/>
            <person name="Souleyre E.J.F."/>
            <person name="Varkonyi-Gasic E."/>
            <person name="Gambi F."/>
            <person name="Hanley J."/>
            <person name="Yao J.L."/>
            <person name="Cheung J."/>
            <person name="David K.M."/>
            <person name="Warren B."/>
            <person name="Marsh K."/>
            <person name="Snowden K.C."/>
            <person name="Lin-Wang K."/>
            <person name="Brian L."/>
            <person name="Martinez-Sanchez M."/>
            <person name="Wang M."/>
            <person name="Ileperuma N."/>
            <person name="Macnee N."/>
            <person name="Campin R."/>
            <person name="McAtee P."/>
            <person name="Drummond R.S.M."/>
            <person name="Espley R.V."/>
            <person name="Ireland H.S."/>
            <person name="Wu R."/>
            <person name="Atkinson R.G."/>
            <person name="Karunairetnam S."/>
            <person name="Bulley S."/>
            <person name="Chunkath S."/>
            <person name="Hanley Z."/>
            <person name="Storey R."/>
            <person name="Thrimawithana A.H."/>
            <person name="Thomson S."/>
            <person name="David C."/>
            <person name="Testolin R."/>
            <person name="Huang H."/>
            <person name="Hellens R.P."/>
            <person name="Schaffer R.J."/>
        </authorList>
    </citation>
    <scope>NUCLEOTIDE SEQUENCE [LARGE SCALE GENOMIC DNA]</scope>
    <source>
        <strain evidence="6">cv. Red5</strain>
    </source>
</reference>
<keyword evidence="2 3" id="KW-0349">Heme</keyword>
<dbReference type="InterPro" id="IPR002401">
    <property type="entry name" value="Cyt_P450_E_grp-I"/>
</dbReference>
<dbReference type="FunFam" id="1.10.630.10:FF:000067">
    <property type="entry name" value="Cytochrome P450 - like protein"/>
    <property type="match status" value="1"/>
</dbReference>
<dbReference type="AlphaFoldDB" id="A0A2R6Q848"/>
<feature type="transmembrane region" description="Helical" evidence="4">
    <location>
        <begin position="31"/>
        <end position="50"/>
    </location>
</feature>
<dbReference type="Proteomes" id="UP000241394">
    <property type="component" value="Chromosome LG18"/>
</dbReference>
<dbReference type="GO" id="GO:0020037">
    <property type="term" value="F:heme binding"/>
    <property type="evidence" value="ECO:0007669"/>
    <property type="project" value="InterPro"/>
</dbReference>
<dbReference type="Gene3D" id="1.10.630.10">
    <property type="entry name" value="Cytochrome P450"/>
    <property type="match status" value="1"/>
</dbReference>
<dbReference type="InterPro" id="IPR001128">
    <property type="entry name" value="Cyt_P450"/>
</dbReference>
<reference evidence="5 6" key="1">
    <citation type="submission" date="2017-07" db="EMBL/GenBank/DDBJ databases">
        <title>An improved, manually edited Actinidia chinensis var. chinensis (kiwifruit) genome highlights the challenges associated with draft genomes and gene prediction in plants.</title>
        <authorList>
            <person name="Pilkington S."/>
            <person name="Crowhurst R."/>
            <person name="Hilario E."/>
            <person name="Nardozza S."/>
            <person name="Fraser L."/>
            <person name="Peng Y."/>
            <person name="Gunaseelan K."/>
            <person name="Simpson R."/>
            <person name="Tahir J."/>
            <person name="Deroles S."/>
            <person name="Templeton K."/>
            <person name="Luo Z."/>
            <person name="Davy M."/>
            <person name="Cheng C."/>
            <person name="Mcneilage M."/>
            <person name="Scaglione D."/>
            <person name="Liu Y."/>
            <person name="Zhang Q."/>
            <person name="Datson P."/>
            <person name="De Silva N."/>
            <person name="Gardiner S."/>
            <person name="Bassett H."/>
            <person name="Chagne D."/>
            <person name="Mccallum J."/>
            <person name="Dzierzon H."/>
            <person name="Deng C."/>
            <person name="Wang Y.-Y."/>
            <person name="Barron N."/>
            <person name="Manako K."/>
            <person name="Bowen J."/>
            <person name="Foster T."/>
            <person name="Erridge Z."/>
            <person name="Tiffin H."/>
            <person name="Waite C."/>
            <person name="Davies K."/>
            <person name="Grierson E."/>
            <person name="Laing W."/>
            <person name="Kirk R."/>
            <person name="Chen X."/>
            <person name="Wood M."/>
            <person name="Montefiori M."/>
            <person name="Brummell D."/>
            <person name="Schwinn K."/>
            <person name="Catanach A."/>
            <person name="Fullerton C."/>
            <person name="Li D."/>
            <person name="Meiyalaghan S."/>
            <person name="Nieuwenhuizen N."/>
            <person name="Read N."/>
            <person name="Prakash R."/>
            <person name="Hunter D."/>
            <person name="Zhang H."/>
            <person name="Mckenzie M."/>
            <person name="Knabel M."/>
            <person name="Harris A."/>
            <person name="Allan A."/>
            <person name="Chen A."/>
            <person name="Janssen B."/>
            <person name="Plunkett B."/>
            <person name="Dwamena C."/>
            <person name="Voogd C."/>
            <person name="Leif D."/>
            <person name="Lafferty D."/>
            <person name="Souleyre E."/>
            <person name="Varkonyi-Gasic E."/>
            <person name="Gambi F."/>
            <person name="Hanley J."/>
            <person name="Yao J.-L."/>
            <person name="Cheung J."/>
            <person name="David K."/>
            <person name="Warren B."/>
            <person name="Marsh K."/>
            <person name="Snowden K."/>
            <person name="Lin-Wang K."/>
            <person name="Brian L."/>
            <person name="Martinez-Sanchez M."/>
            <person name="Wang M."/>
            <person name="Ileperuma N."/>
            <person name="Macnee N."/>
            <person name="Campin R."/>
            <person name="Mcatee P."/>
            <person name="Drummond R."/>
            <person name="Espley R."/>
            <person name="Ireland H."/>
            <person name="Wu R."/>
            <person name="Atkinson R."/>
            <person name="Karunairetnam S."/>
            <person name="Bulley S."/>
            <person name="Chunkath S."/>
            <person name="Hanley Z."/>
            <person name="Storey R."/>
            <person name="Thrimawithana A."/>
            <person name="Thomson S."/>
            <person name="David C."/>
            <person name="Testolin R."/>
        </authorList>
    </citation>
    <scope>NUCLEOTIDE SEQUENCE [LARGE SCALE GENOMIC DNA]</scope>
    <source>
        <strain evidence="6">cv. Red5</strain>
        <tissue evidence="5">Young leaf</tissue>
    </source>
</reference>
<dbReference type="CDD" id="cd11073">
    <property type="entry name" value="CYP76-like"/>
    <property type="match status" value="1"/>
</dbReference>
<evidence type="ECO:0000256" key="3">
    <source>
        <dbReference type="RuleBase" id="RU000461"/>
    </source>
</evidence>
<protein>
    <submittedName>
        <fullName evidence="5">Flavonoid 3',5'-hydroxylase</fullName>
    </submittedName>
</protein>